<proteinExistence type="predicted"/>
<dbReference type="GO" id="GO:0006508">
    <property type="term" value="P:proteolysis"/>
    <property type="evidence" value="ECO:0007669"/>
    <property type="project" value="UniProtKB-KW"/>
</dbReference>
<dbReference type="Pfam" id="PF00814">
    <property type="entry name" value="TsaD"/>
    <property type="match status" value="1"/>
</dbReference>
<sequence>MILLSLDTSFSSVNVSVFEDGKLLKLCMWDNNRKTLENLPLLLKEVGIHPLEVDAFAISVGVGYLNPLRIGLTLVKTWAYLTKKPVIPYENLHMMLEFTPMALPRVAVLRVSNKLFYRTYDGRELSPVKPLEDNPPTGSTVSLHQHYPQAHFVYRIFPFSFYGGVWAYEALLSGYKGEDPMWLEPLYLRPPA</sequence>
<dbReference type="AlphaFoldDB" id="D3SPK6"/>
<dbReference type="EMBL" id="CP001931">
    <property type="protein sequence ID" value="ADC89093.1"/>
    <property type="molecule type" value="Genomic_DNA"/>
</dbReference>
<gene>
    <name evidence="2" type="ordered locus">Thal_0459</name>
</gene>
<dbReference type="KEGG" id="tal:Thal_0459"/>
<dbReference type="SUPFAM" id="SSF53067">
    <property type="entry name" value="Actin-like ATPase domain"/>
    <property type="match status" value="1"/>
</dbReference>
<protein>
    <submittedName>
        <fullName evidence="2">Metal-dependent protease putative molecular chaperone-like protein</fullName>
    </submittedName>
</protein>
<dbReference type="InterPro" id="IPR043129">
    <property type="entry name" value="ATPase_NBD"/>
</dbReference>
<evidence type="ECO:0000313" key="3">
    <source>
        <dbReference type="Proteomes" id="UP000002043"/>
    </source>
</evidence>
<accession>D3SPK6</accession>
<dbReference type="HOGENOM" id="CLU_1433869_0_0_0"/>
<dbReference type="RefSeq" id="WP_012991500.1">
    <property type="nucleotide sequence ID" value="NC_013894.1"/>
</dbReference>
<dbReference type="eggNOG" id="COG1214">
    <property type="taxonomic scope" value="Bacteria"/>
</dbReference>
<dbReference type="Gene3D" id="3.30.420.40">
    <property type="match status" value="1"/>
</dbReference>
<dbReference type="InterPro" id="IPR000905">
    <property type="entry name" value="Gcp-like_dom"/>
</dbReference>
<dbReference type="STRING" id="638303.Thal_0459"/>
<dbReference type="GO" id="GO:0008233">
    <property type="term" value="F:peptidase activity"/>
    <property type="evidence" value="ECO:0007669"/>
    <property type="project" value="UniProtKB-KW"/>
</dbReference>
<feature type="domain" description="Gcp-like" evidence="1">
    <location>
        <begin position="42"/>
        <end position="100"/>
    </location>
</feature>
<keyword evidence="2" id="KW-0645">Protease</keyword>
<organism evidence="2 3">
    <name type="scientific">Thermocrinis albus (strain DSM 14484 / JCM 11386 / HI 11/12)</name>
    <dbReference type="NCBI Taxonomy" id="638303"/>
    <lineage>
        <taxon>Bacteria</taxon>
        <taxon>Pseudomonadati</taxon>
        <taxon>Aquificota</taxon>
        <taxon>Aquificia</taxon>
        <taxon>Aquificales</taxon>
        <taxon>Aquificaceae</taxon>
        <taxon>Thermocrinis</taxon>
    </lineage>
</organism>
<name>D3SPK6_THEAH</name>
<reference evidence="3" key="1">
    <citation type="journal article" date="2010" name="Stand. Genomic Sci.">
        <title>Complete genome sequence of Thermocrinis albus type strain (HI 11/12T).</title>
        <authorList>
            <person name="Wirth R."/>
            <person name="Sikorski J."/>
            <person name="Brambilla E."/>
            <person name="Misra M."/>
            <person name="Lapidus A."/>
            <person name="Copeland A."/>
            <person name="Nolan M."/>
            <person name="Lucas S."/>
            <person name="Chen F."/>
            <person name="Tice H."/>
            <person name="Cheng J.F."/>
            <person name="Han C."/>
            <person name="Detter J.C."/>
            <person name="Tapia R."/>
            <person name="Bruce D."/>
            <person name="Goodwin L."/>
            <person name="Pitluck S."/>
            <person name="Pati A."/>
            <person name="Anderson I."/>
            <person name="Ivanova N."/>
            <person name="Mavromatis K."/>
            <person name="Mikhailova N."/>
            <person name="Chen A."/>
            <person name="Palaniappan K."/>
            <person name="Bilek Y."/>
            <person name="Hader T."/>
            <person name="Land M."/>
            <person name="Hauser L."/>
            <person name="Chang Y.J."/>
            <person name="Jeffries C.D."/>
            <person name="Tindall B.J."/>
            <person name="Rohde M."/>
            <person name="Goker M."/>
            <person name="Bristow J."/>
            <person name="Eisen J.A."/>
            <person name="Markowitz V."/>
            <person name="Hugenholtz P."/>
            <person name="Kyrpides N.C."/>
            <person name="Klenk H.P."/>
        </authorList>
    </citation>
    <scope>NUCLEOTIDE SEQUENCE [LARGE SCALE GENOMIC DNA]</scope>
    <source>
        <strain evidence="3">DSM 14484 / JCM 11386 / HI 11/12</strain>
    </source>
</reference>
<evidence type="ECO:0000313" key="2">
    <source>
        <dbReference type="EMBL" id="ADC89093.1"/>
    </source>
</evidence>
<evidence type="ECO:0000259" key="1">
    <source>
        <dbReference type="Pfam" id="PF00814"/>
    </source>
</evidence>
<keyword evidence="2" id="KW-0378">Hydrolase</keyword>
<dbReference type="OrthoDB" id="9784166at2"/>
<dbReference type="Proteomes" id="UP000002043">
    <property type="component" value="Chromosome"/>
</dbReference>
<keyword evidence="3" id="KW-1185">Reference proteome</keyword>